<dbReference type="GO" id="GO:0015937">
    <property type="term" value="P:coenzyme A biosynthetic process"/>
    <property type="evidence" value="ECO:0007669"/>
    <property type="project" value="UniProtKB-UniRule"/>
</dbReference>
<reference evidence="5" key="1">
    <citation type="submission" date="2021-10" db="EMBL/GenBank/DDBJ databases">
        <title>Anaerobic single-cell dispensing facilitates the cultivation of human gut bacteria.</title>
        <authorList>
            <person name="Afrizal A."/>
        </authorList>
    </citation>
    <scope>NUCLEOTIDE SEQUENCE</scope>
    <source>
        <strain evidence="5">CLA-AA-H274</strain>
    </source>
</reference>
<accession>A0AAE3APW7</accession>
<keyword evidence="3" id="KW-0963">Cytoplasm</keyword>
<feature type="binding site" evidence="3">
    <location>
        <begin position="21"/>
        <end position="26"/>
    </location>
    <ligand>
        <name>ATP</name>
        <dbReference type="ChEBI" id="CHEBI:30616"/>
    </ligand>
</feature>
<keyword evidence="3 5" id="KW-0808">Transferase</keyword>
<organism evidence="5 6">
    <name type="scientific">Brotaphodocola catenula</name>
    <dbReference type="NCBI Taxonomy" id="2885361"/>
    <lineage>
        <taxon>Bacteria</taxon>
        <taxon>Bacillati</taxon>
        <taxon>Bacillota</taxon>
        <taxon>Clostridia</taxon>
        <taxon>Lachnospirales</taxon>
        <taxon>Lachnospiraceae</taxon>
        <taxon>Brotaphodocola</taxon>
    </lineage>
</organism>
<dbReference type="Pfam" id="PF01121">
    <property type="entry name" value="CoaE"/>
    <property type="match status" value="1"/>
</dbReference>
<name>A0AAE3APW7_9FIRM</name>
<comment type="similarity">
    <text evidence="3">Belongs to the CoaE family.</text>
</comment>
<dbReference type="Gene3D" id="3.40.50.300">
    <property type="entry name" value="P-loop containing nucleotide triphosphate hydrolases"/>
    <property type="match status" value="1"/>
</dbReference>
<dbReference type="Proteomes" id="UP001198962">
    <property type="component" value="Unassembled WGS sequence"/>
</dbReference>
<protein>
    <recommendedName>
        <fullName evidence="3 4">Dephospho-CoA kinase</fullName>
        <ecNumber evidence="3 4">2.7.1.24</ecNumber>
    </recommendedName>
    <alternativeName>
        <fullName evidence="3">Dephosphocoenzyme A kinase</fullName>
    </alternativeName>
</protein>
<dbReference type="GO" id="GO:0005737">
    <property type="term" value="C:cytoplasm"/>
    <property type="evidence" value="ECO:0007669"/>
    <property type="project" value="UniProtKB-SubCell"/>
</dbReference>
<dbReference type="NCBIfam" id="TIGR00152">
    <property type="entry name" value="dephospho-CoA kinase"/>
    <property type="match status" value="1"/>
</dbReference>
<dbReference type="SUPFAM" id="SSF52540">
    <property type="entry name" value="P-loop containing nucleoside triphosphate hydrolases"/>
    <property type="match status" value="1"/>
</dbReference>
<keyword evidence="6" id="KW-1185">Reference proteome</keyword>
<dbReference type="InterPro" id="IPR001977">
    <property type="entry name" value="Depp_CoAkinase"/>
</dbReference>
<proteinExistence type="inferred from homology"/>
<dbReference type="GO" id="GO:0004140">
    <property type="term" value="F:dephospho-CoA kinase activity"/>
    <property type="evidence" value="ECO:0007669"/>
    <property type="project" value="UniProtKB-UniRule"/>
</dbReference>
<comment type="caution">
    <text evidence="5">The sequence shown here is derived from an EMBL/GenBank/DDBJ whole genome shotgun (WGS) entry which is preliminary data.</text>
</comment>
<keyword evidence="3" id="KW-0173">Coenzyme A biosynthesis</keyword>
<dbReference type="EC" id="2.7.1.24" evidence="3 4"/>
<dbReference type="GO" id="GO:0005524">
    <property type="term" value="F:ATP binding"/>
    <property type="evidence" value="ECO:0007669"/>
    <property type="project" value="UniProtKB-UniRule"/>
</dbReference>
<evidence type="ECO:0000313" key="5">
    <source>
        <dbReference type="EMBL" id="MCC2163884.1"/>
    </source>
</evidence>
<comment type="subcellular location">
    <subcellularLocation>
        <location evidence="3">Cytoplasm</location>
    </subcellularLocation>
</comment>
<dbReference type="EMBL" id="JAJEPU010000005">
    <property type="protein sequence ID" value="MCC2163884.1"/>
    <property type="molecule type" value="Genomic_DNA"/>
</dbReference>
<comment type="pathway">
    <text evidence="3">Cofactor biosynthesis; coenzyme A biosynthesis; CoA from (R)-pantothenate: step 5/5.</text>
</comment>
<comment type="catalytic activity">
    <reaction evidence="3">
        <text>3'-dephospho-CoA + ATP = ADP + CoA + H(+)</text>
        <dbReference type="Rhea" id="RHEA:18245"/>
        <dbReference type="ChEBI" id="CHEBI:15378"/>
        <dbReference type="ChEBI" id="CHEBI:30616"/>
        <dbReference type="ChEBI" id="CHEBI:57287"/>
        <dbReference type="ChEBI" id="CHEBI:57328"/>
        <dbReference type="ChEBI" id="CHEBI:456216"/>
        <dbReference type="EC" id="2.7.1.24"/>
    </reaction>
</comment>
<keyword evidence="3 5" id="KW-0418">Kinase</keyword>
<keyword evidence="2 3" id="KW-0067">ATP-binding</keyword>
<dbReference type="HAMAP" id="MF_00376">
    <property type="entry name" value="Dephospho_CoA_kinase"/>
    <property type="match status" value="1"/>
</dbReference>
<dbReference type="PROSITE" id="PS51219">
    <property type="entry name" value="DPCK"/>
    <property type="match status" value="1"/>
</dbReference>
<evidence type="ECO:0000313" key="6">
    <source>
        <dbReference type="Proteomes" id="UP001198962"/>
    </source>
</evidence>
<evidence type="ECO:0000256" key="1">
    <source>
        <dbReference type="ARBA" id="ARBA00022741"/>
    </source>
</evidence>
<dbReference type="InterPro" id="IPR027417">
    <property type="entry name" value="P-loop_NTPase"/>
</dbReference>
<evidence type="ECO:0000256" key="2">
    <source>
        <dbReference type="ARBA" id="ARBA00022840"/>
    </source>
</evidence>
<dbReference type="RefSeq" id="WP_308450650.1">
    <property type="nucleotide sequence ID" value="NZ_JAJEPU010000005.1"/>
</dbReference>
<dbReference type="CDD" id="cd02022">
    <property type="entry name" value="DPCK"/>
    <property type="match status" value="1"/>
</dbReference>
<evidence type="ECO:0000256" key="4">
    <source>
        <dbReference type="NCBIfam" id="TIGR00152"/>
    </source>
</evidence>
<dbReference type="PANTHER" id="PTHR10695">
    <property type="entry name" value="DEPHOSPHO-COA KINASE-RELATED"/>
    <property type="match status" value="1"/>
</dbReference>
<sequence length="222" mass="25110">MDLQRKEEEAVMIIGMTGGIGAGKSRVLQILKDKYKAFVIEADQVAKDLEQPGQEGLNGLVKIFGDKILSSDGTLNKDLFSKLIFGNPDALKKVNALIHPLVWARIRQMSRESSADLIVVEAALFDENSRRVCDFLVCVDTDPQIRMERLMKNRGYSREKCLEIMAKQQDRESFMQLSDYVIHNDGTPEEVEQEIARMMETISGFDPTLNGRDEKIRQEGAQ</sequence>
<keyword evidence="1 3" id="KW-0547">Nucleotide-binding</keyword>
<dbReference type="PANTHER" id="PTHR10695:SF46">
    <property type="entry name" value="BIFUNCTIONAL COENZYME A SYNTHASE-RELATED"/>
    <property type="match status" value="1"/>
</dbReference>
<dbReference type="AlphaFoldDB" id="A0AAE3APW7"/>
<gene>
    <name evidence="3 5" type="primary">coaE</name>
    <name evidence="5" type="ORF">LKD32_03120</name>
</gene>
<comment type="function">
    <text evidence="3">Catalyzes the phosphorylation of the 3'-hydroxyl group of dephosphocoenzyme A to form coenzyme A.</text>
</comment>
<evidence type="ECO:0000256" key="3">
    <source>
        <dbReference type="HAMAP-Rule" id="MF_00376"/>
    </source>
</evidence>